<accession>A0ABV6ZZ93</accession>
<keyword evidence="3" id="KW-1185">Reference proteome</keyword>
<evidence type="ECO:0000256" key="1">
    <source>
        <dbReference type="SAM" id="SignalP"/>
    </source>
</evidence>
<dbReference type="Proteomes" id="UP001595379">
    <property type="component" value="Unassembled WGS sequence"/>
</dbReference>
<comment type="caution">
    <text evidence="2">The sequence shown here is derived from an EMBL/GenBank/DDBJ whole genome shotgun (WGS) entry which is preliminary data.</text>
</comment>
<keyword evidence="1" id="KW-0732">Signal</keyword>
<proteinExistence type="predicted"/>
<evidence type="ECO:0000313" key="3">
    <source>
        <dbReference type="Proteomes" id="UP001595379"/>
    </source>
</evidence>
<reference evidence="3" key="1">
    <citation type="journal article" date="2019" name="Int. J. Syst. Evol. Microbiol.">
        <title>The Global Catalogue of Microorganisms (GCM) 10K type strain sequencing project: providing services to taxonomists for standard genome sequencing and annotation.</title>
        <authorList>
            <consortium name="The Broad Institute Genomics Platform"/>
            <consortium name="The Broad Institute Genome Sequencing Center for Infectious Disease"/>
            <person name="Wu L."/>
            <person name="Ma J."/>
        </authorList>
    </citation>
    <scope>NUCLEOTIDE SEQUENCE [LARGE SCALE GENOMIC DNA]</scope>
    <source>
        <strain evidence="3">KCTC 52487</strain>
    </source>
</reference>
<organism evidence="2 3">
    <name type="scientific">Hyphobacterium vulgare</name>
    <dbReference type="NCBI Taxonomy" id="1736751"/>
    <lineage>
        <taxon>Bacteria</taxon>
        <taxon>Pseudomonadati</taxon>
        <taxon>Pseudomonadota</taxon>
        <taxon>Alphaproteobacteria</taxon>
        <taxon>Maricaulales</taxon>
        <taxon>Maricaulaceae</taxon>
        <taxon>Hyphobacterium</taxon>
    </lineage>
</organism>
<evidence type="ECO:0000313" key="2">
    <source>
        <dbReference type="EMBL" id="MFC2926683.1"/>
    </source>
</evidence>
<gene>
    <name evidence="2" type="ORF">ACFOOR_11250</name>
</gene>
<name>A0ABV6ZZ93_9PROT</name>
<feature type="chain" id="PRO_5046044684" evidence="1">
    <location>
        <begin position="22"/>
        <end position="140"/>
    </location>
</feature>
<dbReference type="RefSeq" id="WP_343164683.1">
    <property type="nucleotide sequence ID" value="NZ_JBHRSV010000020.1"/>
</dbReference>
<protein>
    <submittedName>
        <fullName evidence="2">Uncharacterized protein</fullName>
    </submittedName>
</protein>
<sequence>MKRTAITAGALALLTSSLALGDHHGRGAEQVNGFPGVYVHPQITMTFTGDGYLITTVNASNVTAGVQTYTVADGILTVQDVSPPAFYSQDMADCVRDNPATYQINDLPDGFSMTAIDEPCPPRAGLLTRFELRDYVRPAE</sequence>
<feature type="signal peptide" evidence="1">
    <location>
        <begin position="1"/>
        <end position="21"/>
    </location>
</feature>
<dbReference type="EMBL" id="JBHRSV010000020">
    <property type="protein sequence ID" value="MFC2926683.1"/>
    <property type="molecule type" value="Genomic_DNA"/>
</dbReference>